<keyword evidence="2" id="KW-1185">Reference proteome</keyword>
<protein>
    <recommendedName>
        <fullName evidence="3">N-acetyltransferase domain-containing protein</fullName>
    </recommendedName>
</protein>
<organism evidence="1 2">
    <name type="scientific">Nocardioides szechwanensis</name>
    <dbReference type="NCBI Taxonomy" id="1005944"/>
    <lineage>
        <taxon>Bacteria</taxon>
        <taxon>Bacillati</taxon>
        <taxon>Actinomycetota</taxon>
        <taxon>Actinomycetes</taxon>
        <taxon>Propionibacteriales</taxon>
        <taxon>Nocardioidaceae</taxon>
        <taxon>Nocardioides</taxon>
    </lineage>
</organism>
<dbReference type="STRING" id="1005944.SAMN05192576_1353"/>
<dbReference type="AlphaFoldDB" id="A0A1G9XGI1"/>
<accession>A0A1G9XGI1</accession>
<gene>
    <name evidence="1" type="ORF">SAMN05192576_1353</name>
</gene>
<proteinExistence type="predicted"/>
<evidence type="ECO:0000313" key="2">
    <source>
        <dbReference type="Proteomes" id="UP000199004"/>
    </source>
</evidence>
<dbReference type="RefSeq" id="WP_091022926.1">
    <property type="nucleotide sequence ID" value="NZ_BKAE01000001.1"/>
</dbReference>
<name>A0A1G9XGI1_9ACTN</name>
<dbReference type="EMBL" id="FNIC01000001">
    <property type="protein sequence ID" value="SDM95413.1"/>
    <property type="molecule type" value="Genomic_DNA"/>
</dbReference>
<evidence type="ECO:0000313" key="1">
    <source>
        <dbReference type="EMBL" id="SDM95413.1"/>
    </source>
</evidence>
<sequence length="234" mass="25420">MSAADVRPLTADDLDWVVEVTRQRRERLVTHAPRFWRPAADATERHRAFLAHMVADEDTLTLRTEHGYLIAVERAGRLVVDDMVVDPPEHWATEGLRLLERAGSTGRLRFVVPAAERERMDAALDLGLEPAEVWWHRDLEPPTGLNVVSEDPSMSVDGAAGQLVPAPPVYDPGGPVLLVTSVESADALTRIQQSAARRGATVAVVTQDPADTATAALLADSGFVVTTYFFAAPA</sequence>
<reference evidence="1 2" key="1">
    <citation type="submission" date="2016-10" db="EMBL/GenBank/DDBJ databases">
        <authorList>
            <person name="de Groot N.N."/>
        </authorList>
    </citation>
    <scope>NUCLEOTIDE SEQUENCE [LARGE SCALE GENOMIC DNA]</scope>
    <source>
        <strain evidence="1 2">CGMCC 1.11147</strain>
    </source>
</reference>
<evidence type="ECO:0008006" key="3">
    <source>
        <dbReference type="Google" id="ProtNLM"/>
    </source>
</evidence>
<dbReference type="OrthoDB" id="3780630at2"/>
<dbReference type="Proteomes" id="UP000199004">
    <property type="component" value="Unassembled WGS sequence"/>
</dbReference>